<gene>
    <name evidence="1" type="ORF">ACCO45_010936</name>
</gene>
<dbReference type="Proteomes" id="UP001638806">
    <property type="component" value="Unassembled WGS sequence"/>
</dbReference>
<evidence type="ECO:0000313" key="1">
    <source>
        <dbReference type="EMBL" id="KAL3955373.1"/>
    </source>
</evidence>
<accession>A0ACC4DJ95</accession>
<comment type="caution">
    <text evidence="1">The sequence shown here is derived from an EMBL/GenBank/DDBJ whole genome shotgun (WGS) entry which is preliminary data.</text>
</comment>
<keyword evidence="2" id="KW-1185">Reference proteome</keyword>
<protein>
    <submittedName>
        <fullName evidence="1">Uncharacterized protein</fullName>
    </submittedName>
</protein>
<proteinExistence type="predicted"/>
<organism evidence="1 2">
    <name type="scientific">Purpureocillium lilacinum</name>
    <name type="common">Paecilomyces lilacinus</name>
    <dbReference type="NCBI Taxonomy" id="33203"/>
    <lineage>
        <taxon>Eukaryota</taxon>
        <taxon>Fungi</taxon>
        <taxon>Dikarya</taxon>
        <taxon>Ascomycota</taxon>
        <taxon>Pezizomycotina</taxon>
        <taxon>Sordariomycetes</taxon>
        <taxon>Hypocreomycetidae</taxon>
        <taxon>Hypocreales</taxon>
        <taxon>Ophiocordycipitaceae</taxon>
        <taxon>Purpureocillium</taxon>
    </lineage>
</organism>
<reference evidence="1" key="1">
    <citation type="submission" date="2024-12" db="EMBL/GenBank/DDBJ databases">
        <title>Comparative genomics and development of molecular markers within Purpureocillium lilacinum and among Purpureocillium species.</title>
        <authorList>
            <person name="Yeh Z.-Y."/>
            <person name="Ni N.-T."/>
            <person name="Lo P.-H."/>
            <person name="Mushyakhwo K."/>
            <person name="Lin C.-F."/>
            <person name="Nai Y.-S."/>
        </authorList>
    </citation>
    <scope>NUCLEOTIDE SEQUENCE</scope>
    <source>
        <strain evidence="1">NCHU-NPUST-175</strain>
    </source>
</reference>
<sequence length="680" mass="74132">MISWRARPCYRGSFDSPGRRSSPILRSIGDSWPLCSHPQDPSTSSQEEQKTHFAPATNAQLLEGWERYFVSPSQSATDTADRPFGFARRRRFERPHLTVAMASNVQDRALGPRVSALPARLPGWPPRPPPVLVFALRELSWKCPCIAEQAVVPNAIPAERARFSIACHQKPPSTTGHQHGRPARLAVETGEGPRDPIRDGDPCFDKEHHSEPWNLGNLVLKDAACLAAVGQNAGAQYGVYFIAEATCPVNDAASGLKPFEALCPSSRHQRACNAEHEYHRGPRRWVTLAIDASPPNPGFIATRSKMAGSSADQEKTSPHPSYPPPGNNLYEQPPPVRQRQHQRHRDGLQPWCRTDTCPSRRALLPIQSVRHQGVAGTRPTTQGLRACDRLSANQTAELPHTSRDAFLPFVTGGRGPPQPSRQGARATPRSAHTVVAAHEDAREPNTAPCNNLETGSNSADAWDGPQAPASARTTVEHKDALQHAAGPSRQKAWAPDLRNTIGASPSWTLDFWTIPPSTPSGQSLASPATCGLCRRSRSIHFHDGLPHSPRLRIVHACGCKLEGPNRSFATLNLFSIMRCTVAKLEEVLERTGFAQPPRLSPAQASSHSSQGLYSRDGLGGTREICNREATKYATAATSLVLTTPILLPWALPPRVLAASVVFKRTANDVKTFIRTPVCTV</sequence>
<evidence type="ECO:0000313" key="2">
    <source>
        <dbReference type="Proteomes" id="UP001638806"/>
    </source>
</evidence>
<name>A0ACC4DJ95_PURLI</name>
<dbReference type="EMBL" id="JBGNUJ010000010">
    <property type="protein sequence ID" value="KAL3955373.1"/>
    <property type="molecule type" value="Genomic_DNA"/>
</dbReference>